<dbReference type="InterPro" id="IPR000073">
    <property type="entry name" value="AB_hydrolase_1"/>
</dbReference>
<organism evidence="2 3">
    <name type="scientific">Microbacterium paludicola</name>
    <dbReference type="NCBI Taxonomy" id="300019"/>
    <lineage>
        <taxon>Bacteria</taxon>
        <taxon>Bacillati</taxon>
        <taxon>Actinomycetota</taxon>
        <taxon>Actinomycetes</taxon>
        <taxon>Micrococcales</taxon>
        <taxon>Microbacteriaceae</taxon>
        <taxon>Microbacterium</taxon>
    </lineage>
</organism>
<keyword evidence="2" id="KW-0378">Hydrolase</keyword>
<name>A0A4Y9FY26_9MICO</name>
<accession>A0A4Y9FY26</accession>
<dbReference type="SUPFAM" id="SSF53474">
    <property type="entry name" value="alpha/beta-Hydrolases"/>
    <property type="match status" value="1"/>
</dbReference>
<dbReference type="EMBL" id="SPQB01000004">
    <property type="protein sequence ID" value="TFU33955.1"/>
    <property type="molecule type" value="Genomic_DNA"/>
</dbReference>
<dbReference type="Pfam" id="PF12697">
    <property type="entry name" value="Abhydrolase_6"/>
    <property type="match status" value="1"/>
</dbReference>
<evidence type="ECO:0000259" key="1">
    <source>
        <dbReference type="Pfam" id="PF12697"/>
    </source>
</evidence>
<dbReference type="RefSeq" id="WP_135113127.1">
    <property type="nucleotide sequence ID" value="NZ_JADGLL010000004.1"/>
</dbReference>
<dbReference type="OrthoDB" id="9769541at2"/>
<dbReference type="AlphaFoldDB" id="A0A4Y9FY26"/>
<dbReference type="PANTHER" id="PTHR43798:SF33">
    <property type="entry name" value="HYDROLASE, PUTATIVE (AFU_ORTHOLOGUE AFUA_2G14860)-RELATED"/>
    <property type="match status" value="1"/>
</dbReference>
<dbReference type="InterPro" id="IPR050266">
    <property type="entry name" value="AB_hydrolase_sf"/>
</dbReference>
<dbReference type="GO" id="GO:0016787">
    <property type="term" value="F:hydrolase activity"/>
    <property type="evidence" value="ECO:0007669"/>
    <property type="project" value="UniProtKB-KW"/>
</dbReference>
<reference evidence="2 3" key="1">
    <citation type="submission" date="2019-03" db="EMBL/GenBank/DDBJ databases">
        <title>Diversity of the mouse oral microbiome.</title>
        <authorList>
            <person name="Joseph S."/>
            <person name="Aduse-Opoku J."/>
            <person name="Curtis M."/>
            <person name="Wade W."/>
            <person name="Hashim A."/>
        </authorList>
    </citation>
    <scope>NUCLEOTIDE SEQUENCE [LARGE SCALE GENOMIC DNA]</scope>
    <source>
        <strain evidence="2 3">P1012</strain>
    </source>
</reference>
<keyword evidence="3" id="KW-1185">Reference proteome</keyword>
<protein>
    <submittedName>
        <fullName evidence="2">Alpha/beta hydrolase</fullName>
    </submittedName>
</protein>
<proteinExistence type="predicted"/>
<evidence type="ECO:0000313" key="3">
    <source>
        <dbReference type="Proteomes" id="UP000298358"/>
    </source>
</evidence>
<dbReference type="InterPro" id="IPR029058">
    <property type="entry name" value="AB_hydrolase_fold"/>
</dbReference>
<gene>
    <name evidence="2" type="ORF">E4U02_03200</name>
</gene>
<dbReference type="Proteomes" id="UP000298358">
    <property type="component" value="Unassembled WGS sequence"/>
</dbReference>
<dbReference type="GO" id="GO:0016020">
    <property type="term" value="C:membrane"/>
    <property type="evidence" value="ECO:0007669"/>
    <property type="project" value="TreeGrafter"/>
</dbReference>
<evidence type="ECO:0000313" key="2">
    <source>
        <dbReference type="EMBL" id="TFU33955.1"/>
    </source>
</evidence>
<dbReference type="Gene3D" id="3.40.50.1820">
    <property type="entry name" value="alpha/beta hydrolase"/>
    <property type="match status" value="1"/>
</dbReference>
<sequence>MPNVRLLDVDGRTFRVFSSERPGAETAFVLVHGIGISHRLFSRLHGLLAERHTVHTLDLPGFGGLPQPADSPDVPAMAAGIARVLERIGAGRVVAVGDSMGTQWVIELGAQRPDLVSHVVAIGPVADERHRTPLAQATALAADTVREPPDANIRVLTEYTRCGPRWYFRQLPHMLSYRIEDRAADLTQPLLVMRGGWDPIAGREWCRRVRDSAPRGRLVEVPRHPHLVQHTAPRAVAAATASFLAGEDA</sequence>
<comment type="caution">
    <text evidence="2">The sequence shown here is derived from an EMBL/GenBank/DDBJ whole genome shotgun (WGS) entry which is preliminary data.</text>
</comment>
<feature type="domain" description="AB hydrolase-1" evidence="1">
    <location>
        <begin position="28"/>
        <end position="239"/>
    </location>
</feature>
<dbReference type="PANTHER" id="PTHR43798">
    <property type="entry name" value="MONOACYLGLYCEROL LIPASE"/>
    <property type="match status" value="1"/>
</dbReference>